<dbReference type="Pfam" id="PF07963">
    <property type="entry name" value="N_methyl"/>
    <property type="match status" value="1"/>
</dbReference>
<dbReference type="AlphaFoldDB" id="A0A382YRH5"/>
<gene>
    <name evidence="2" type="ORF">METZ01_LOCUS438677</name>
</gene>
<keyword evidence="1" id="KW-1133">Transmembrane helix</keyword>
<organism evidence="2">
    <name type="scientific">marine metagenome</name>
    <dbReference type="NCBI Taxonomy" id="408172"/>
    <lineage>
        <taxon>unclassified sequences</taxon>
        <taxon>metagenomes</taxon>
        <taxon>ecological metagenomes</taxon>
    </lineage>
</organism>
<dbReference type="SUPFAM" id="SSF54523">
    <property type="entry name" value="Pili subunits"/>
    <property type="match status" value="1"/>
</dbReference>
<keyword evidence="1" id="KW-0812">Transmembrane</keyword>
<evidence type="ECO:0000256" key="1">
    <source>
        <dbReference type="SAM" id="Phobius"/>
    </source>
</evidence>
<proteinExistence type="predicted"/>
<reference evidence="2" key="1">
    <citation type="submission" date="2018-05" db="EMBL/GenBank/DDBJ databases">
        <authorList>
            <person name="Lanie J.A."/>
            <person name="Ng W.-L."/>
            <person name="Kazmierczak K.M."/>
            <person name="Andrzejewski T.M."/>
            <person name="Davidsen T.M."/>
            <person name="Wayne K.J."/>
            <person name="Tettelin H."/>
            <person name="Glass J.I."/>
            <person name="Rusch D."/>
            <person name="Podicherti R."/>
            <person name="Tsui H.-C.T."/>
            <person name="Winkler M.E."/>
        </authorList>
    </citation>
    <scope>NUCLEOTIDE SEQUENCE</scope>
</reference>
<sequence length="161" mass="17189">MQTIAKKNSAFTLIELLIVVAILGILAAVGIPMYQGYQDTAKYNSTLANFNNASSFLAAEITKCGISDVMSLKQSATAGSTDYTPCQVTAATLAPKLVAHFEYDGWKNPYTNENAISTTAPDKGDIQLAATASGDISITGKAENPKDDSEENLIQAFELEW</sequence>
<evidence type="ECO:0000313" key="2">
    <source>
        <dbReference type="EMBL" id="SVD85823.1"/>
    </source>
</evidence>
<feature type="transmembrane region" description="Helical" evidence="1">
    <location>
        <begin position="12"/>
        <end position="34"/>
    </location>
</feature>
<dbReference type="InterPro" id="IPR045584">
    <property type="entry name" value="Pilin-like"/>
</dbReference>
<keyword evidence="1" id="KW-0472">Membrane</keyword>
<dbReference type="NCBIfam" id="TIGR02532">
    <property type="entry name" value="IV_pilin_GFxxxE"/>
    <property type="match status" value="1"/>
</dbReference>
<dbReference type="Gene3D" id="3.30.700.10">
    <property type="entry name" value="Glycoprotein, Type 4 Pilin"/>
    <property type="match status" value="1"/>
</dbReference>
<dbReference type="EMBL" id="UINC01177937">
    <property type="protein sequence ID" value="SVD85823.1"/>
    <property type="molecule type" value="Genomic_DNA"/>
</dbReference>
<dbReference type="InterPro" id="IPR012902">
    <property type="entry name" value="N_methyl_site"/>
</dbReference>
<protein>
    <submittedName>
        <fullName evidence="2">Uncharacterized protein</fullName>
    </submittedName>
</protein>
<accession>A0A382YRH5</accession>
<name>A0A382YRH5_9ZZZZ</name>